<dbReference type="VEuPathDB" id="FungiDB:EYZ11_012746"/>
<keyword evidence="3" id="KW-1185">Reference proteome</keyword>
<accession>A0A4S3IZF0</accession>
<protein>
    <submittedName>
        <fullName evidence="2">Uncharacterized protein</fullName>
    </submittedName>
</protein>
<keyword evidence="1" id="KW-0732">Signal</keyword>
<feature type="chain" id="PRO_5020413142" evidence="1">
    <location>
        <begin position="28"/>
        <end position="131"/>
    </location>
</feature>
<dbReference type="AlphaFoldDB" id="A0A4S3IZF0"/>
<sequence length="131" mass="14530">MIRTRYFAYFYLLARLLPLMFGGLTQAALNKNPSLMSKSSPATKVGSSLNTTSLSFHPDLTLVQKRLITTITISSTSTDTTDCGCTESTTWLSTATVSSGYVHCLEEFDGNFHTALHLSGWYYYHIDRVGD</sequence>
<evidence type="ECO:0000313" key="3">
    <source>
        <dbReference type="Proteomes" id="UP000308092"/>
    </source>
</evidence>
<gene>
    <name evidence="2" type="ORF">EYZ11_012746</name>
</gene>
<organism evidence="2 3">
    <name type="scientific">Aspergillus tanneri</name>
    <dbReference type="NCBI Taxonomy" id="1220188"/>
    <lineage>
        <taxon>Eukaryota</taxon>
        <taxon>Fungi</taxon>
        <taxon>Dikarya</taxon>
        <taxon>Ascomycota</taxon>
        <taxon>Pezizomycotina</taxon>
        <taxon>Eurotiomycetes</taxon>
        <taxon>Eurotiomycetidae</taxon>
        <taxon>Eurotiales</taxon>
        <taxon>Aspergillaceae</taxon>
        <taxon>Aspergillus</taxon>
        <taxon>Aspergillus subgen. Circumdati</taxon>
    </lineage>
</organism>
<evidence type="ECO:0000313" key="2">
    <source>
        <dbReference type="EMBL" id="THC87809.1"/>
    </source>
</evidence>
<comment type="caution">
    <text evidence="2">The sequence shown here is derived from an EMBL/GenBank/DDBJ whole genome shotgun (WGS) entry which is preliminary data.</text>
</comment>
<proteinExistence type="predicted"/>
<dbReference type="Proteomes" id="UP000308092">
    <property type="component" value="Unassembled WGS sequence"/>
</dbReference>
<feature type="signal peptide" evidence="1">
    <location>
        <begin position="1"/>
        <end position="27"/>
    </location>
</feature>
<name>A0A4S3IZF0_9EURO</name>
<dbReference type="EMBL" id="SOSA01001036">
    <property type="protein sequence ID" value="THC87809.1"/>
    <property type="molecule type" value="Genomic_DNA"/>
</dbReference>
<reference evidence="2 3" key="1">
    <citation type="submission" date="2019-03" db="EMBL/GenBank/DDBJ databases">
        <title>The genome sequence of a newly discovered highly antifungal drug resistant Aspergillus species, Aspergillus tanneri NIH 1004.</title>
        <authorList>
            <person name="Mounaud S."/>
            <person name="Singh I."/>
            <person name="Joardar V."/>
            <person name="Pakala S."/>
            <person name="Pakala S."/>
            <person name="Venepally P."/>
            <person name="Hoover J."/>
            <person name="Nierman W."/>
            <person name="Chung J."/>
            <person name="Losada L."/>
        </authorList>
    </citation>
    <scope>NUCLEOTIDE SEQUENCE [LARGE SCALE GENOMIC DNA]</scope>
    <source>
        <strain evidence="2 3">NIH1004</strain>
    </source>
</reference>
<evidence type="ECO:0000256" key="1">
    <source>
        <dbReference type="SAM" id="SignalP"/>
    </source>
</evidence>